<feature type="domain" description="Antitoxin Xre/MbcA/ParS-like toxin-binding" evidence="3">
    <location>
        <begin position="165"/>
        <end position="202"/>
    </location>
</feature>
<accession>A0A4R1BFB2</accession>
<protein>
    <submittedName>
        <fullName evidence="4">DUF2384 domain-containing protein</fullName>
    </submittedName>
</protein>
<sequence length="219" mass="24317">MEQPLTVRWQNSDNYYTAMLAPDLFGGWTLVTASGARSGKNGRVREKPLASYEKGLEAMRQLRHRRRREGYELCGSAFAEFRRLDPRSPELRAAETQAVLRLFAAWQLGREEQAGLLGLDARGLDGYLDGRPLADDAVLLSRVGHLLAINKRLRRRYGEAADCPAEWLRLPNVKLGGRRPLDVMLASRAGLAALRRHLDAEAGPPRSRPAGPVRAPVTG</sequence>
<evidence type="ECO:0000313" key="5">
    <source>
        <dbReference type="Proteomes" id="UP000295443"/>
    </source>
</evidence>
<organism evidence="4 5">
    <name type="scientific">Parasulfuritortus cantonensis</name>
    <dbReference type="NCBI Taxonomy" id="2528202"/>
    <lineage>
        <taxon>Bacteria</taxon>
        <taxon>Pseudomonadati</taxon>
        <taxon>Pseudomonadota</taxon>
        <taxon>Betaproteobacteria</taxon>
        <taxon>Nitrosomonadales</taxon>
        <taxon>Thiobacillaceae</taxon>
        <taxon>Parasulfuritortus</taxon>
    </lineage>
</organism>
<proteinExistence type="predicted"/>
<keyword evidence="5" id="KW-1185">Reference proteome</keyword>
<name>A0A4R1BFB2_9PROT</name>
<dbReference type="Pfam" id="PF05406">
    <property type="entry name" value="WGR"/>
    <property type="match status" value="1"/>
</dbReference>
<feature type="region of interest" description="Disordered" evidence="1">
    <location>
        <begin position="199"/>
        <end position="219"/>
    </location>
</feature>
<dbReference type="OrthoDB" id="117888at2"/>
<dbReference type="Proteomes" id="UP000295443">
    <property type="component" value="Unassembled WGS sequence"/>
</dbReference>
<dbReference type="AlphaFoldDB" id="A0A4R1BFB2"/>
<dbReference type="RefSeq" id="WP_131445595.1">
    <property type="nucleotide sequence ID" value="NZ_SJZB01000022.1"/>
</dbReference>
<dbReference type="EMBL" id="SJZB01000022">
    <property type="protein sequence ID" value="TCJ15797.1"/>
    <property type="molecule type" value="Genomic_DNA"/>
</dbReference>
<reference evidence="4 5" key="1">
    <citation type="submission" date="2019-03" db="EMBL/GenBank/DDBJ databases">
        <title>Genome sequence of Thiobacillaceae bacterium LSR1, a sulfur-oxidizing bacterium isolated from freshwater sediment.</title>
        <authorList>
            <person name="Li S."/>
        </authorList>
    </citation>
    <scope>NUCLEOTIDE SEQUENCE [LARGE SCALE GENOMIC DNA]</scope>
    <source>
        <strain evidence="4 5">LSR1</strain>
    </source>
</reference>
<comment type="caution">
    <text evidence="4">The sequence shown here is derived from an EMBL/GenBank/DDBJ whole genome shotgun (WGS) entry which is preliminary data.</text>
</comment>
<dbReference type="InterPro" id="IPR008893">
    <property type="entry name" value="WGR_domain"/>
</dbReference>
<evidence type="ECO:0000259" key="2">
    <source>
        <dbReference type="Pfam" id="PF05406"/>
    </source>
</evidence>
<dbReference type="Pfam" id="PF09722">
    <property type="entry name" value="Xre_MbcA_ParS_C"/>
    <property type="match status" value="1"/>
</dbReference>
<dbReference type="InterPro" id="IPR024467">
    <property type="entry name" value="Xre/MbcA/ParS-like_toxin-bd"/>
</dbReference>
<evidence type="ECO:0000313" key="4">
    <source>
        <dbReference type="EMBL" id="TCJ15797.1"/>
    </source>
</evidence>
<evidence type="ECO:0000259" key="3">
    <source>
        <dbReference type="Pfam" id="PF09722"/>
    </source>
</evidence>
<gene>
    <name evidence="4" type="ORF">EZJ19_06155</name>
</gene>
<feature type="domain" description="WGR" evidence="2">
    <location>
        <begin position="10"/>
        <end position="72"/>
    </location>
</feature>
<evidence type="ECO:0000256" key="1">
    <source>
        <dbReference type="SAM" id="MobiDB-lite"/>
    </source>
</evidence>